<dbReference type="Proteomes" id="UP000287033">
    <property type="component" value="Unassembled WGS sequence"/>
</dbReference>
<dbReference type="AlphaFoldDB" id="A0A401TEA5"/>
<dbReference type="STRING" id="137246.A0A401TEA5"/>
<accession>A0A401TEA5</accession>
<evidence type="ECO:0000313" key="2">
    <source>
        <dbReference type="Proteomes" id="UP000287033"/>
    </source>
</evidence>
<dbReference type="Gene3D" id="2.60.120.920">
    <property type="match status" value="1"/>
</dbReference>
<keyword evidence="2" id="KW-1185">Reference proteome</keyword>
<dbReference type="SUPFAM" id="SSF49899">
    <property type="entry name" value="Concanavalin A-like lectins/glucanases"/>
    <property type="match status" value="1"/>
</dbReference>
<dbReference type="InterPro" id="IPR043136">
    <property type="entry name" value="B30.2/SPRY_sf"/>
</dbReference>
<protein>
    <submittedName>
        <fullName evidence="1">Uncharacterized protein</fullName>
    </submittedName>
</protein>
<dbReference type="InterPro" id="IPR013320">
    <property type="entry name" value="ConA-like_dom_sf"/>
</dbReference>
<gene>
    <name evidence="1" type="ORF">chiPu_0024854</name>
</gene>
<dbReference type="OrthoDB" id="25503at2759"/>
<name>A0A401TEA5_CHIPU</name>
<reference evidence="1 2" key="1">
    <citation type="journal article" date="2018" name="Nat. Ecol. Evol.">
        <title>Shark genomes provide insights into elasmobranch evolution and the origin of vertebrates.</title>
        <authorList>
            <person name="Hara Y"/>
            <person name="Yamaguchi K"/>
            <person name="Onimaru K"/>
            <person name="Kadota M"/>
            <person name="Koyanagi M"/>
            <person name="Keeley SD"/>
            <person name="Tatsumi K"/>
            <person name="Tanaka K"/>
            <person name="Motone F"/>
            <person name="Kageyama Y"/>
            <person name="Nozu R"/>
            <person name="Adachi N"/>
            <person name="Nishimura O"/>
            <person name="Nakagawa R"/>
            <person name="Tanegashima C"/>
            <person name="Kiyatake I"/>
            <person name="Matsumoto R"/>
            <person name="Murakumo K"/>
            <person name="Nishida K"/>
            <person name="Terakita A"/>
            <person name="Kuratani S"/>
            <person name="Sato K"/>
            <person name="Hyodo S Kuraku.S."/>
        </authorList>
    </citation>
    <scope>NUCLEOTIDE SEQUENCE [LARGE SCALE GENOMIC DNA]</scope>
</reference>
<dbReference type="EMBL" id="BEZZ01047447">
    <property type="protein sequence ID" value="GCC40946.1"/>
    <property type="molecule type" value="Genomic_DNA"/>
</dbReference>
<organism evidence="1 2">
    <name type="scientific">Chiloscyllium punctatum</name>
    <name type="common">Brownbanded bambooshark</name>
    <name type="synonym">Hemiscyllium punctatum</name>
    <dbReference type="NCBI Taxonomy" id="137246"/>
    <lineage>
        <taxon>Eukaryota</taxon>
        <taxon>Metazoa</taxon>
        <taxon>Chordata</taxon>
        <taxon>Craniata</taxon>
        <taxon>Vertebrata</taxon>
        <taxon>Chondrichthyes</taxon>
        <taxon>Elasmobranchii</taxon>
        <taxon>Galeomorphii</taxon>
        <taxon>Galeoidea</taxon>
        <taxon>Orectolobiformes</taxon>
        <taxon>Hemiscylliidae</taxon>
        <taxon>Chiloscyllium</taxon>
    </lineage>
</organism>
<comment type="caution">
    <text evidence="1">The sequence shown here is derived from an EMBL/GenBank/DDBJ whole genome shotgun (WGS) entry which is preliminary data.</text>
</comment>
<feature type="non-terminal residue" evidence="1">
    <location>
        <position position="39"/>
    </location>
</feature>
<proteinExistence type="predicted"/>
<sequence>MDVGLAQAKLPLSTRSHYFEVEIVNPGAKCYIAVGVARK</sequence>
<evidence type="ECO:0000313" key="1">
    <source>
        <dbReference type="EMBL" id="GCC40946.1"/>
    </source>
</evidence>